<name>A0ABR0E1N2_ZASCE</name>
<dbReference type="Proteomes" id="UP001305779">
    <property type="component" value="Unassembled WGS sequence"/>
</dbReference>
<sequence length="351" mass="40037">MEPRLRENFPGLFPRPPTINNLESAPSESIIPGDHGRSIVDCESSSDAIICDDEYLVSLIRKIKSIEFKLEEWDAKCQKPRPANRLYNTRTNPSIFLREALTELVEVTSHVQRLRDSPVLFGDSRIREHFFITATSIFQAMAQFVDNAKMLQGVVANAETEKRKTLSSSPVRAEDNEKIPPWLSFCAPSKQHQSKEIQHIHEKFGGRLQLQSVQILPAQGALIQEHWRQQVNGFARNIATTSDDPSRTLGMRVEPKTYHKDYAKIVRPEEKQDWEEDDEKDDEIDDGYCQLTKRTMTPFHVEKNRQEFAFGEQDPVKIGRSARLIAKLLGESTTTGGPYAIAMSKSTRKKD</sequence>
<evidence type="ECO:0000313" key="1">
    <source>
        <dbReference type="EMBL" id="KAK4495318.1"/>
    </source>
</evidence>
<evidence type="ECO:0000313" key="2">
    <source>
        <dbReference type="Proteomes" id="UP001305779"/>
    </source>
</evidence>
<organism evidence="1 2">
    <name type="scientific">Zasmidium cellare</name>
    <name type="common">Wine cellar mold</name>
    <name type="synonym">Racodium cellare</name>
    <dbReference type="NCBI Taxonomy" id="395010"/>
    <lineage>
        <taxon>Eukaryota</taxon>
        <taxon>Fungi</taxon>
        <taxon>Dikarya</taxon>
        <taxon>Ascomycota</taxon>
        <taxon>Pezizomycotina</taxon>
        <taxon>Dothideomycetes</taxon>
        <taxon>Dothideomycetidae</taxon>
        <taxon>Mycosphaerellales</taxon>
        <taxon>Mycosphaerellaceae</taxon>
        <taxon>Zasmidium</taxon>
    </lineage>
</organism>
<reference evidence="1 2" key="1">
    <citation type="journal article" date="2023" name="G3 (Bethesda)">
        <title>A chromosome-level genome assembly of Zasmidium syzygii isolated from banana leaves.</title>
        <authorList>
            <person name="van Westerhoven A.C."/>
            <person name="Mehrabi R."/>
            <person name="Talebi R."/>
            <person name="Steentjes M.B.F."/>
            <person name="Corcolon B."/>
            <person name="Chong P.A."/>
            <person name="Kema G.H.J."/>
            <person name="Seidl M.F."/>
        </authorList>
    </citation>
    <scope>NUCLEOTIDE SEQUENCE [LARGE SCALE GENOMIC DNA]</scope>
    <source>
        <strain evidence="1 2">P124</strain>
    </source>
</reference>
<keyword evidence="2" id="KW-1185">Reference proteome</keyword>
<gene>
    <name evidence="1" type="ORF">PRZ48_013649</name>
</gene>
<accession>A0ABR0E1N2</accession>
<comment type="caution">
    <text evidence="1">The sequence shown here is derived from an EMBL/GenBank/DDBJ whole genome shotgun (WGS) entry which is preliminary data.</text>
</comment>
<dbReference type="EMBL" id="JAXOVC010000012">
    <property type="protein sequence ID" value="KAK4495318.1"/>
    <property type="molecule type" value="Genomic_DNA"/>
</dbReference>
<protein>
    <submittedName>
        <fullName evidence="1">Uncharacterized protein</fullName>
    </submittedName>
</protein>
<proteinExistence type="predicted"/>